<dbReference type="AlphaFoldDB" id="A0A941JGU6"/>
<name>A0A941JGU6_NIACI</name>
<keyword evidence="1" id="KW-0812">Transmembrane</keyword>
<keyword evidence="1" id="KW-1133">Transmembrane helix</keyword>
<evidence type="ECO:0000313" key="2">
    <source>
        <dbReference type="EMBL" id="MBR8670771.1"/>
    </source>
</evidence>
<reference evidence="2" key="1">
    <citation type="submission" date="2021-04" db="EMBL/GenBank/DDBJ databases">
        <title>Genomic analysis of electroactive and textile dye degrading Bacillus circulans strain: DC10 isolated from constructed wetland-microbial fuel cells treating textile dye wastewaters.</title>
        <authorList>
            <person name="Patel D.U."/>
            <person name="Desai C.R."/>
        </authorList>
    </citation>
    <scope>NUCLEOTIDE SEQUENCE</scope>
    <source>
        <strain evidence="2">DC10</strain>
    </source>
</reference>
<accession>A0A941JGU6</accession>
<gene>
    <name evidence="2" type="ORF">KD144_14625</name>
</gene>
<feature type="transmembrane region" description="Helical" evidence="1">
    <location>
        <begin position="152"/>
        <end position="172"/>
    </location>
</feature>
<comment type="caution">
    <text evidence="2">The sequence shown here is derived from an EMBL/GenBank/DDBJ whole genome shotgun (WGS) entry which is preliminary data.</text>
</comment>
<dbReference type="PANTHER" id="PTHR37305:SF1">
    <property type="entry name" value="MEMBRANE PROTEIN"/>
    <property type="match status" value="1"/>
</dbReference>
<evidence type="ECO:0000256" key="1">
    <source>
        <dbReference type="SAM" id="Phobius"/>
    </source>
</evidence>
<dbReference type="RefSeq" id="WP_212119722.1">
    <property type="nucleotide sequence ID" value="NZ_JAGTPX020000006.1"/>
</dbReference>
<protein>
    <submittedName>
        <fullName evidence="2">ABC transporter permease</fullName>
    </submittedName>
</protein>
<organism evidence="2">
    <name type="scientific">Niallia circulans</name>
    <name type="common">Bacillus circulans</name>
    <dbReference type="NCBI Taxonomy" id="1397"/>
    <lineage>
        <taxon>Bacteria</taxon>
        <taxon>Bacillati</taxon>
        <taxon>Bacillota</taxon>
        <taxon>Bacilli</taxon>
        <taxon>Bacillales</taxon>
        <taxon>Bacillaceae</taxon>
        <taxon>Niallia</taxon>
    </lineage>
</organism>
<proteinExistence type="predicted"/>
<feature type="transmembrane region" description="Helical" evidence="1">
    <location>
        <begin position="103"/>
        <end position="132"/>
    </location>
</feature>
<dbReference type="PANTHER" id="PTHR37305">
    <property type="entry name" value="INTEGRAL MEMBRANE PROTEIN-RELATED"/>
    <property type="match status" value="1"/>
</dbReference>
<dbReference type="Pfam" id="PF12730">
    <property type="entry name" value="ABC2_membrane_4"/>
    <property type="match status" value="1"/>
</dbReference>
<sequence>MTNLIRAEMYKLQRNKPFWVLIGTITGLSTLLHFLIITDWWMMDGTPFDNIGLSELNALATFTVPLFFNLIVCTLAGFYISTEFSQSGVIKNQIISGNKRTRIFIAKFLVFSFGSILVTIVIPLLTAIISVILLGQGEIFNLSNLIYLGRGFSLFTLQFLGYTAIIMLIAIVTEDSGKTIIFSIIFSLIMDLVRIFSSSSSFIATIYENTITSQFSEVFKYTLTNGEIIKSLLIGGVTIVFFTLCGVFIFNRKEIK</sequence>
<keyword evidence="1" id="KW-0472">Membrane</keyword>
<feature type="transmembrane region" description="Helical" evidence="1">
    <location>
        <begin position="179"/>
        <end position="197"/>
    </location>
</feature>
<dbReference type="EMBL" id="JAGTPX010000015">
    <property type="protein sequence ID" value="MBR8670771.1"/>
    <property type="molecule type" value="Genomic_DNA"/>
</dbReference>
<feature type="transmembrane region" description="Helical" evidence="1">
    <location>
        <begin position="228"/>
        <end position="250"/>
    </location>
</feature>
<feature type="transmembrane region" description="Helical" evidence="1">
    <location>
        <begin position="58"/>
        <end position="82"/>
    </location>
</feature>
<feature type="transmembrane region" description="Helical" evidence="1">
    <location>
        <begin position="18"/>
        <end position="38"/>
    </location>
</feature>